<keyword evidence="1" id="KW-0472">Membrane</keyword>
<name>A0A8T1WY42_9STRA</name>
<keyword evidence="3" id="KW-1185">Reference proteome</keyword>
<evidence type="ECO:0000256" key="1">
    <source>
        <dbReference type="SAM" id="Phobius"/>
    </source>
</evidence>
<protein>
    <recommendedName>
        <fullName evidence="4">Transmembrane protein</fullName>
    </recommendedName>
</protein>
<feature type="transmembrane region" description="Helical" evidence="1">
    <location>
        <begin position="34"/>
        <end position="53"/>
    </location>
</feature>
<dbReference type="EMBL" id="JAGDFL010000101">
    <property type="protein sequence ID" value="KAG7397784.1"/>
    <property type="molecule type" value="Genomic_DNA"/>
</dbReference>
<dbReference type="Proteomes" id="UP000693981">
    <property type="component" value="Unassembled WGS sequence"/>
</dbReference>
<sequence>MLPASRFDILSVVISGIFGALLSETPQEGKTVSVLLTAVSNAWAIASSVLTAKDLLDDPDVYSNLWYFMMGILVLTVITSSCALVSLIPGCSDCDCCFGMLFLIGFFAIIGTLSFCLVQLNLTHSNGCAGVDPSLMLAWCERPSSDVHTALWVTAAVAVVGSLIIGIVSLNGEDPRCALLGIGDCLSCMYWGIVSSCPCTKDIEKGFDPMDDDDTRTIDKHSCIAATVNRVSAFVKICLFSVYWYFVDQDMSWGDLIDDMTWWVSGQWAKNLAGFANNFLNRC</sequence>
<feature type="transmembrane region" description="Helical" evidence="1">
    <location>
        <begin position="65"/>
        <end position="88"/>
    </location>
</feature>
<accession>A0A8T1WY42</accession>
<proteinExistence type="predicted"/>
<keyword evidence="1" id="KW-1133">Transmembrane helix</keyword>
<reference evidence="2" key="1">
    <citation type="submission" date="2021-02" db="EMBL/GenBank/DDBJ databases">
        <authorList>
            <person name="Palmer J.M."/>
        </authorList>
    </citation>
    <scope>NUCLEOTIDE SEQUENCE</scope>
    <source>
        <strain evidence="2">SCRP23</strain>
    </source>
</reference>
<feature type="transmembrane region" description="Helical" evidence="1">
    <location>
        <begin position="149"/>
        <end position="170"/>
    </location>
</feature>
<dbReference type="OrthoDB" id="145857at2759"/>
<keyword evidence="1" id="KW-0812">Transmembrane</keyword>
<evidence type="ECO:0008006" key="4">
    <source>
        <dbReference type="Google" id="ProtNLM"/>
    </source>
</evidence>
<gene>
    <name evidence="2" type="ORF">PHYBOEH_000238</name>
</gene>
<feature type="transmembrane region" description="Helical" evidence="1">
    <location>
        <begin position="100"/>
        <end position="120"/>
    </location>
</feature>
<organism evidence="2 3">
    <name type="scientific">Phytophthora boehmeriae</name>
    <dbReference type="NCBI Taxonomy" id="109152"/>
    <lineage>
        <taxon>Eukaryota</taxon>
        <taxon>Sar</taxon>
        <taxon>Stramenopiles</taxon>
        <taxon>Oomycota</taxon>
        <taxon>Peronosporomycetes</taxon>
        <taxon>Peronosporales</taxon>
        <taxon>Peronosporaceae</taxon>
        <taxon>Phytophthora</taxon>
    </lineage>
</organism>
<dbReference type="AlphaFoldDB" id="A0A8T1WY42"/>
<evidence type="ECO:0000313" key="3">
    <source>
        <dbReference type="Proteomes" id="UP000693981"/>
    </source>
</evidence>
<comment type="caution">
    <text evidence="2">The sequence shown here is derived from an EMBL/GenBank/DDBJ whole genome shotgun (WGS) entry which is preliminary data.</text>
</comment>
<feature type="transmembrane region" description="Helical" evidence="1">
    <location>
        <begin position="6"/>
        <end position="22"/>
    </location>
</feature>
<evidence type="ECO:0000313" key="2">
    <source>
        <dbReference type="EMBL" id="KAG7397784.1"/>
    </source>
</evidence>